<dbReference type="OrthoDB" id="2927123at2759"/>
<feature type="transmembrane region" description="Helical" evidence="2">
    <location>
        <begin position="116"/>
        <end position="135"/>
    </location>
</feature>
<keyword evidence="2" id="KW-0812">Transmembrane</keyword>
<accession>A0A8H7CQV8</accession>
<evidence type="ECO:0000256" key="1">
    <source>
        <dbReference type="SAM" id="MobiDB-lite"/>
    </source>
</evidence>
<evidence type="ECO:0000313" key="5">
    <source>
        <dbReference type="Proteomes" id="UP000620124"/>
    </source>
</evidence>
<keyword evidence="5" id="KW-1185">Reference proteome</keyword>
<feature type="transmembrane region" description="Helical" evidence="2">
    <location>
        <begin position="177"/>
        <end position="198"/>
    </location>
</feature>
<dbReference type="InterPro" id="IPR045338">
    <property type="entry name" value="DUF6535"/>
</dbReference>
<dbReference type="EMBL" id="JACAZI010000014">
    <property type="protein sequence ID" value="KAF7344906.1"/>
    <property type="molecule type" value="Genomic_DNA"/>
</dbReference>
<feature type="domain" description="DUF6535" evidence="3">
    <location>
        <begin position="25"/>
        <end position="198"/>
    </location>
</feature>
<keyword evidence="2" id="KW-1133">Transmembrane helix</keyword>
<evidence type="ECO:0000256" key="2">
    <source>
        <dbReference type="SAM" id="Phobius"/>
    </source>
</evidence>
<keyword evidence="2" id="KW-0472">Membrane</keyword>
<feature type="transmembrane region" description="Helical" evidence="2">
    <location>
        <begin position="204"/>
        <end position="225"/>
    </location>
</feature>
<proteinExistence type="predicted"/>
<reference evidence="4" key="1">
    <citation type="submission" date="2020-05" db="EMBL/GenBank/DDBJ databases">
        <title>Mycena genomes resolve the evolution of fungal bioluminescence.</title>
        <authorList>
            <person name="Tsai I.J."/>
        </authorList>
    </citation>
    <scope>NUCLEOTIDE SEQUENCE</scope>
    <source>
        <strain evidence="4">CCC161011</strain>
    </source>
</reference>
<feature type="region of interest" description="Disordered" evidence="1">
    <location>
        <begin position="880"/>
        <end position="899"/>
    </location>
</feature>
<evidence type="ECO:0000259" key="3">
    <source>
        <dbReference type="Pfam" id="PF20153"/>
    </source>
</evidence>
<organism evidence="4 5">
    <name type="scientific">Mycena venus</name>
    <dbReference type="NCBI Taxonomy" id="2733690"/>
    <lineage>
        <taxon>Eukaryota</taxon>
        <taxon>Fungi</taxon>
        <taxon>Dikarya</taxon>
        <taxon>Basidiomycota</taxon>
        <taxon>Agaricomycotina</taxon>
        <taxon>Agaricomycetes</taxon>
        <taxon>Agaricomycetidae</taxon>
        <taxon>Agaricales</taxon>
        <taxon>Marasmiineae</taxon>
        <taxon>Mycenaceae</taxon>
        <taxon>Mycena</taxon>
    </lineage>
</organism>
<comment type="caution">
    <text evidence="4">The sequence shown here is derived from an EMBL/GenBank/DDBJ whole genome shotgun (WGS) entry which is preliminary data.</text>
</comment>
<protein>
    <recommendedName>
        <fullName evidence="3">DUF6535 domain-containing protein</fullName>
    </recommendedName>
</protein>
<name>A0A8H7CQV8_9AGAR</name>
<dbReference type="AlphaFoldDB" id="A0A8H7CQV8"/>
<dbReference type="Proteomes" id="UP000620124">
    <property type="component" value="Unassembled WGS sequence"/>
</dbReference>
<sequence>MRQNEKDKVDDQAYASDEAAAAKLWSVYISEAEKYDRALVESWKSDMEGLLIFAGLFSASLTAFLIESYKTLSVDPQDLTVQLLTQISGQLANGSTLPASPPASFTAGAPSIICNGLWFISLGFSLACALIATLVQQWAREFLHRADMRSAPLIRARVFSYLYYGLKRFGMHTVVEIIPFLLHASVLLFFGGLVAFLIPVNLVMTVIAAILLFVVGSVYSAFTLLPLRFMDCPYRTPLSIAFWRLMHVIQCPWRYGQPDDAAQTSTLQDETMVETMFRTAVERSAQRSARDSRAIMWTIKSLTDDTELEPFIEAIPDLLWGPGGRPHTYLNHIQHLVEHPDVQLHVRLANLLTSCDTGILSGDVGKRRRITCYRAIWAIARLLSLSRSVEASKCSVNFATEYFDAFRHRYEQTPPPNSDIAPYFTSARTMSIWSMLHSIQGQLNKAREYLARCESTDRLSRNTDLTPAISLIPELYNKFAKLGFGDCWNPDLRQMTEELYFLLPYQLAIQYLSQSTMLAAPPYQWKETQAAISAVPPIPFVRIQGTLEFQLDSVISYQLDRINAAPDIRNVDWITRSISALLSFWRPEHITPIPRAILRLLNGMDSEVALKDTMRDGLGIELALWRNFPSTLLSRKWSLQSTTALWRLASLNLNPSIPDDSRLVYLNSVLDTVTQTNSAGHISRSIIALVKLQAVDELSIARNITVERALSVFNHRLLPEDTANPIPEHTIDRNSAESTRISDSQWNILDRVMGWRKTEAGIVVLAEFLEHCGTEPLPYKAVETLNKMNSNIIPFKVIHPRHQVRLASAIEGVFAATQFTDSQLLTGVINCVCWSLYAMNLGRPLTSRDPAWVPWLDDPAAWRKIKDIFTQYERRLSADTAPGPGEALHAQGDSDVPDIEEESRLRAVRDRHVVLTRVRNILDGLDHWHRDLSGTDLET</sequence>
<gene>
    <name evidence="4" type="ORF">MVEN_01653000</name>
</gene>
<dbReference type="Pfam" id="PF20153">
    <property type="entry name" value="DUF6535"/>
    <property type="match status" value="1"/>
</dbReference>
<evidence type="ECO:0000313" key="4">
    <source>
        <dbReference type="EMBL" id="KAF7344906.1"/>
    </source>
</evidence>